<keyword evidence="2 5" id="KW-0812">Transmembrane</keyword>
<feature type="transmembrane region" description="Helical" evidence="5">
    <location>
        <begin position="621"/>
        <end position="649"/>
    </location>
</feature>
<proteinExistence type="predicted"/>
<dbReference type="InterPro" id="IPR023271">
    <property type="entry name" value="Aquaporin-like"/>
</dbReference>
<keyword evidence="4 5" id="KW-0472">Membrane</keyword>
<evidence type="ECO:0000256" key="2">
    <source>
        <dbReference type="ARBA" id="ARBA00022692"/>
    </source>
</evidence>
<dbReference type="Gene3D" id="1.20.1080.10">
    <property type="entry name" value="Glycerol uptake facilitator protein"/>
    <property type="match status" value="1"/>
</dbReference>
<gene>
    <name evidence="6" type="ORF">HHL21_11460</name>
</gene>
<accession>A0A848HJU5</accession>
<reference evidence="6 7" key="1">
    <citation type="submission" date="2020-04" db="EMBL/GenBank/DDBJ databases">
        <title>Massilia sp. RP-1-19 isolated from soil.</title>
        <authorList>
            <person name="Dahal R.H."/>
        </authorList>
    </citation>
    <scope>NUCLEOTIDE SEQUENCE [LARGE SCALE GENOMIC DNA]</scope>
    <source>
        <strain evidence="6 7">RP-1-19</strain>
    </source>
</reference>
<dbReference type="AlphaFoldDB" id="A0A848HJU5"/>
<feature type="transmembrane region" description="Helical" evidence="5">
    <location>
        <begin position="567"/>
        <end position="590"/>
    </location>
</feature>
<comment type="caution">
    <text evidence="6">The sequence shown here is derived from an EMBL/GenBank/DDBJ whole genome shotgun (WGS) entry which is preliminary data.</text>
</comment>
<feature type="transmembrane region" description="Helical" evidence="5">
    <location>
        <begin position="364"/>
        <end position="385"/>
    </location>
</feature>
<dbReference type="PIRSF" id="PIRSF015380">
    <property type="entry name" value="Site-sp_rcmb"/>
    <property type="match status" value="1"/>
</dbReference>
<name>A0A848HJU5_9BURK</name>
<dbReference type="GO" id="GO:0016020">
    <property type="term" value="C:membrane"/>
    <property type="evidence" value="ECO:0007669"/>
    <property type="project" value="UniProtKB-SubCell"/>
</dbReference>
<dbReference type="EMBL" id="JABBGG010000006">
    <property type="protein sequence ID" value="NML61685.1"/>
    <property type="molecule type" value="Genomic_DNA"/>
</dbReference>
<keyword evidence="7" id="KW-1185">Reference proteome</keyword>
<evidence type="ECO:0000313" key="6">
    <source>
        <dbReference type="EMBL" id="NML61685.1"/>
    </source>
</evidence>
<protein>
    <submittedName>
        <fullName evidence="6">Site-specific recombinase</fullName>
    </submittedName>
</protein>
<evidence type="ECO:0000256" key="4">
    <source>
        <dbReference type="ARBA" id="ARBA00023136"/>
    </source>
</evidence>
<evidence type="ECO:0000313" key="7">
    <source>
        <dbReference type="Proteomes" id="UP000583752"/>
    </source>
</evidence>
<feature type="transmembrane region" description="Helical" evidence="5">
    <location>
        <begin position="507"/>
        <end position="528"/>
    </location>
</feature>
<comment type="subcellular location">
    <subcellularLocation>
        <location evidence="1">Membrane</location>
        <topology evidence="1">Multi-pass membrane protein</topology>
    </subcellularLocation>
</comment>
<dbReference type="RefSeq" id="WP_169465903.1">
    <property type="nucleotide sequence ID" value="NZ_JABBGG010000006.1"/>
</dbReference>
<dbReference type="InterPro" id="IPR011385">
    <property type="entry name" value="Site-sp_rcmbase"/>
</dbReference>
<keyword evidence="3 5" id="KW-1133">Transmembrane helix</keyword>
<evidence type="ECO:0000256" key="5">
    <source>
        <dbReference type="SAM" id="Phobius"/>
    </source>
</evidence>
<organism evidence="6 7">
    <name type="scientific">Massilia polaris</name>
    <dbReference type="NCBI Taxonomy" id="2728846"/>
    <lineage>
        <taxon>Bacteria</taxon>
        <taxon>Pseudomonadati</taxon>
        <taxon>Pseudomonadota</taxon>
        <taxon>Betaproteobacteria</taxon>
        <taxon>Burkholderiales</taxon>
        <taxon>Oxalobacteraceae</taxon>
        <taxon>Telluria group</taxon>
        <taxon>Massilia</taxon>
    </lineage>
</organism>
<feature type="transmembrane region" description="Helical" evidence="5">
    <location>
        <begin position="459"/>
        <end position="479"/>
    </location>
</feature>
<evidence type="ECO:0000256" key="3">
    <source>
        <dbReference type="ARBA" id="ARBA00022989"/>
    </source>
</evidence>
<dbReference type="Pfam" id="PF10136">
    <property type="entry name" value="SpecificRecomb"/>
    <property type="match status" value="1"/>
</dbReference>
<dbReference type="Proteomes" id="UP000583752">
    <property type="component" value="Unassembled WGS sequence"/>
</dbReference>
<feature type="transmembrane region" description="Helical" evidence="5">
    <location>
        <begin position="397"/>
        <end position="418"/>
    </location>
</feature>
<evidence type="ECO:0000256" key="1">
    <source>
        <dbReference type="ARBA" id="ARBA00004141"/>
    </source>
</evidence>
<sequence>MLSTLERIDPHSDRIDVLVELVHQLRPRRPRDTEYAIQRVRLLCQLLKGQPAQASALHSYMTRLLESRRHASLYTDIGILSNDGFVTELKARFAYRFLPPALGDTYLADAIDQVLYVETDYLWVNAVPAVYWLELFDVVNHAPPVADAAPAKVRQATVLGMLEAIRTLSCRVCALGLEPRLIRSHAAIEDFDSPFLMQNIEVNDYLDGYARLLDGAEGDLDDAKHLLVMLDQCDTVVAKIRRNASSQGTSVALTYLLVALSQSIERLRKLLFLVDVSGELPAVPTLDLDIIASDAALASVAPPTPHRAAAISLARELVEAHNNKYVMRDLVADNIDLLARNVTENASRTGEHYIADTRGQLGHMFLSSAGAGFIVGVMALIKILFGYLRAAPLVEAFLFSMNYSLGFVLIHILHFTIATKQPAMTASRIAAELSVKEGRHLDIDSMAELVNKVFRTQTIAVFGNLATVIPSAWAIAYGWQWMTGKHLVTPQKALGLLHDIDPLNSLALFYAAIAGVCLFVAGLISGYYDNKALYTRMAQRVSQLRRLGRLLGPERMPRFAAYVENNLGGLMGNFFFGILLGTMGTLGYLLGLPLDIRHVTFSAANFSTAMVALDNNVTWRLVALSVAGFFAIGTVNLVVSFGLALWVALRAREIHFDQGIQLLQSLGRRFVAAPIQFFIGPKDSAPGEPGIQARGTK</sequence>